<keyword evidence="3" id="KW-1185">Reference proteome</keyword>
<feature type="non-terminal residue" evidence="2">
    <location>
        <position position="86"/>
    </location>
</feature>
<reference evidence="2 3" key="1">
    <citation type="submission" date="2019-08" db="EMBL/GenBank/DDBJ databases">
        <title>Whole genome of Aphis craccivora.</title>
        <authorList>
            <person name="Voronova N.V."/>
            <person name="Shulinski R.S."/>
            <person name="Bandarenka Y.V."/>
            <person name="Zhorov D.G."/>
            <person name="Warner D."/>
        </authorList>
    </citation>
    <scope>NUCLEOTIDE SEQUENCE [LARGE SCALE GENOMIC DNA]</scope>
    <source>
        <strain evidence="2">180601</strain>
        <tissue evidence="2">Whole Body</tissue>
    </source>
</reference>
<evidence type="ECO:0000313" key="3">
    <source>
        <dbReference type="Proteomes" id="UP000478052"/>
    </source>
</evidence>
<dbReference type="EMBL" id="VUJU01000770">
    <property type="protein sequence ID" value="KAF0768439.1"/>
    <property type="molecule type" value="Genomic_DNA"/>
</dbReference>
<keyword evidence="1" id="KW-0472">Membrane</keyword>
<accession>A0A6G0ZCR1</accession>
<gene>
    <name evidence="2" type="ORF">FWK35_00018654</name>
</gene>
<feature type="transmembrane region" description="Helical" evidence="1">
    <location>
        <begin position="23"/>
        <end position="55"/>
    </location>
</feature>
<evidence type="ECO:0000256" key="1">
    <source>
        <dbReference type="SAM" id="Phobius"/>
    </source>
</evidence>
<name>A0A6G0ZCR1_APHCR</name>
<sequence>MHLPLFVFLQVFRVFHLPHQIHFVFFVLLKLSAVLLLVVVVVATIPSVNCFVVLLEVVERMAMELEFEQNYLRLDHSIDYKVDIYF</sequence>
<protein>
    <submittedName>
        <fullName evidence="2">Uncharacterized protein</fullName>
    </submittedName>
</protein>
<keyword evidence="1" id="KW-0812">Transmembrane</keyword>
<keyword evidence="1" id="KW-1133">Transmembrane helix</keyword>
<dbReference type="Proteomes" id="UP000478052">
    <property type="component" value="Unassembled WGS sequence"/>
</dbReference>
<dbReference type="AlphaFoldDB" id="A0A6G0ZCR1"/>
<comment type="caution">
    <text evidence="2">The sequence shown here is derived from an EMBL/GenBank/DDBJ whole genome shotgun (WGS) entry which is preliminary data.</text>
</comment>
<proteinExistence type="predicted"/>
<evidence type="ECO:0000313" key="2">
    <source>
        <dbReference type="EMBL" id="KAF0768439.1"/>
    </source>
</evidence>
<organism evidence="2 3">
    <name type="scientific">Aphis craccivora</name>
    <name type="common">Cowpea aphid</name>
    <dbReference type="NCBI Taxonomy" id="307492"/>
    <lineage>
        <taxon>Eukaryota</taxon>
        <taxon>Metazoa</taxon>
        <taxon>Ecdysozoa</taxon>
        <taxon>Arthropoda</taxon>
        <taxon>Hexapoda</taxon>
        <taxon>Insecta</taxon>
        <taxon>Pterygota</taxon>
        <taxon>Neoptera</taxon>
        <taxon>Paraneoptera</taxon>
        <taxon>Hemiptera</taxon>
        <taxon>Sternorrhyncha</taxon>
        <taxon>Aphidomorpha</taxon>
        <taxon>Aphidoidea</taxon>
        <taxon>Aphididae</taxon>
        <taxon>Aphidini</taxon>
        <taxon>Aphis</taxon>
        <taxon>Aphis</taxon>
    </lineage>
</organism>